<evidence type="ECO:0000256" key="6">
    <source>
        <dbReference type="ARBA" id="ARBA00023098"/>
    </source>
</evidence>
<evidence type="ECO:0000256" key="9">
    <source>
        <dbReference type="SAM" id="Phobius"/>
    </source>
</evidence>
<protein>
    <recommendedName>
        <fullName evidence="2">Seipin</fullName>
    </recommendedName>
</protein>
<keyword evidence="7 9" id="KW-0472">Membrane</keyword>
<sequence length="340" mass="39191">MPSFRFLGQAINDYRERTIDELRELVLKVGVVALVAAVVIWVSIFLYVAFYYTYMPPISHVRPVHLQFMSCEDSKGICSNPSAHVRLTKKQQLLMVGQQYKMYLDLEMPESPANQNLGMFMVCIQLHDKEGGLVDNSCRSTMLHYRSYLLHTLNTLIFSPMMVFGNKEEKQNIVLELFADFEEDQNHPVTDIYVEIQSRHVEFYSATLYVHAHFTGLRYFMFHWPMLSAAVGITSNLFFIVLVCLLSWWHLHRPHGDEKEFLYSSVRGEIEAELETKRREAFMLREPDDSSFEDTSTLDDSSNRNGDSDAELPLQLSSRQFIADLPQSGSFQIVSGPDDS</sequence>
<dbReference type="EMBL" id="NEVH01007815">
    <property type="protein sequence ID" value="PNF35614.1"/>
    <property type="molecule type" value="Genomic_DNA"/>
</dbReference>
<keyword evidence="6" id="KW-0443">Lipid metabolism</keyword>
<evidence type="ECO:0000313" key="11">
    <source>
        <dbReference type="Proteomes" id="UP000235965"/>
    </source>
</evidence>
<accession>A0A2J7R455</accession>
<dbReference type="OrthoDB" id="3990054at2759"/>
<dbReference type="InParanoid" id="A0A2J7R455"/>
<dbReference type="GO" id="GO:0006629">
    <property type="term" value="P:lipid metabolic process"/>
    <property type="evidence" value="ECO:0007669"/>
    <property type="project" value="UniProtKB-KW"/>
</dbReference>
<dbReference type="Pfam" id="PF06775">
    <property type="entry name" value="Seipin"/>
    <property type="match status" value="1"/>
</dbReference>
<dbReference type="STRING" id="105785.A0A2J7R455"/>
<evidence type="ECO:0000256" key="1">
    <source>
        <dbReference type="ARBA" id="ARBA00004477"/>
    </source>
</evidence>
<keyword evidence="11" id="KW-1185">Reference proteome</keyword>
<evidence type="ECO:0000256" key="3">
    <source>
        <dbReference type="ARBA" id="ARBA00022692"/>
    </source>
</evidence>
<dbReference type="PANTHER" id="PTHR21212:SF0">
    <property type="entry name" value="SEIPIN"/>
    <property type="match status" value="1"/>
</dbReference>
<dbReference type="Proteomes" id="UP000235965">
    <property type="component" value="Unassembled WGS sequence"/>
</dbReference>
<feature type="transmembrane region" description="Helical" evidence="9">
    <location>
        <begin position="25"/>
        <end position="52"/>
    </location>
</feature>
<dbReference type="PANTHER" id="PTHR21212">
    <property type="entry name" value="BERNARDINELLI-SEIP CONGENITAL LIPODYSTROPHY 2 HOMOLOG BSCL2 PROTEIN"/>
    <property type="match status" value="1"/>
</dbReference>
<comment type="subcellular location">
    <subcellularLocation>
        <location evidence="1">Endoplasmic reticulum membrane</location>
        <topology evidence="1">Multi-pass membrane protein</topology>
    </subcellularLocation>
</comment>
<evidence type="ECO:0000256" key="8">
    <source>
        <dbReference type="SAM" id="MobiDB-lite"/>
    </source>
</evidence>
<dbReference type="GO" id="GO:0140042">
    <property type="term" value="P:lipid droplet formation"/>
    <property type="evidence" value="ECO:0007669"/>
    <property type="project" value="UniProtKB-ARBA"/>
</dbReference>
<evidence type="ECO:0000256" key="7">
    <source>
        <dbReference type="ARBA" id="ARBA00023136"/>
    </source>
</evidence>
<dbReference type="CDD" id="cd23995">
    <property type="entry name" value="Seipin_BSCL2_like"/>
    <property type="match status" value="1"/>
</dbReference>
<dbReference type="InterPro" id="IPR009617">
    <property type="entry name" value="Seipin"/>
</dbReference>
<feature type="compositionally biased region" description="Polar residues" evidence="8">
    <location>
        <begin position="293"/>
        <end position="305"/>
    </location>
</feature>
<proteinExistence type="predicted"/>
<dbReference type="GO" id="GO:0005789">
    <property type="term" value="C:endoplasmic reticulum membrane"/>
    <property type="evidence" value="ECO:0007669"/>
    <property type="project" value="UniProtKB-SubCell"/>
</dbReference>
<name>A0A2J7R455_9NEOP</name>
<keyword evidence="5 9" id="KW-1133">Transmembrane helix</keyword>
<feature type="transmembrane region" description="Helical" evidence="9">
    <location>
        <begin position="226"/>
        <end position="249"/>
    </location>
</feature>
<evidence type="ECO:0000256" key="4">
    <source>
        <dbReference type="ARBA" id="ARBA00022824"/>
    </source>
</evidence>
<dbReference type="FunCoup" id="A0A2J7R455">
    <property type="interactions" value="915"/>
</dbReference>
<dbReference type="AlphaFoldDB" id="A0A2J7R455"/>
<reference evidence="10 11" key="1">
    <citation type="submission" date="2017-12" db="EMBL/GenBank/DDBJ databases">
        <title>Hemimetabolous genomes reveal molecular basis of termite eusociality.</title>
        <authorList>
            <person name="Harrison M.C."/>
            <person name="Jongepier E."/>
            <person name="Robertson H.M."/>
            <person name="Arning N."/>
            <person name="Bitard-Feildel T."/>
            <person name="Chao H."/>
            <person name="Childers C.P."/>
            <person name="Dinh H."/>
            <person name="Doddapaneni H."/>
            <person name="Dugan S."/>
            <person name="Gowin J."/>
            <person name="Greiner C."/>
            <person name="Han Y."/>
            <person name="Hu H."/>
            <person name="Hughes D.S.T."/>
            <person name="Huylmans A.-K."/>
            <person name="Kemena C."/>
            <person name="Kremer L.P.M."/>
            <person name="Lee S.L."/>
            <person name="Lopez-Ezquerra A."/>
            <person name="Mallet L."/>
            <person name="Monroy-Kuhn J.M."/>
            <person name="Moser A."/>
            <person name="Murali S.C."/>
            <person name="Muzny D.M."/>
            <person name="Otani S."/>
            <person name="Piulachs M.-D."/>
            <person name="Poelchau M."/>
            <person name="Qu J."/>
            <person name="Schaub F."/>
            <person name="Wada-Katsumata A."/>
            <person name="Worley K.C."/>
            <person name="Xie Q."/>
            <person name="Ylla G."/>
            <person name="Poulsen M."/>
            <person name="Gibbs R.A."/>
            <person name="Schal C."/>
            <person name="Richards S."/>
            <person name="Belles X."/>
            <person name="Korb J."/>
            <person name="Bornberg-Bauer E."/>
        </authorList>
    </citation>
    <scope>NUCLEOTIDE SEQUENCE [LARGE SCALE GENOMIC DNA]</scope>
    <source>
        <tissue evidence="10">Whole body</tissue>
    </source>
</reference>
<evidence type="ECO:0000256" key="2">
    <source>
        <dbReference type="ARBA" id="ARBA00022064"/>
    </source>
</evidence>
<keyword evidence="4" id="KW-0256">Endoplasmic reticulum</keyword>
<organism evidence="10 11">
    <name type="scientific">Cryptotermes secundus</name>
    <dbReference type="NCBI Taxonomy" id="105785"/>
    <lineage>
        <taxon>Eukaryota</taxon>
        <taxon>Metazoa</taxon>
        <taxon>Ecdysozoa</taxon>
        <taxon>Arthropoda</taxon>
        <taxon>Hexapoda</taxon>
        <taxon>Insecta</taxon>
        <taxon>Pterygota</taxon>
        <taxon>Neoptera</taxon>
        <taxon>Polyneoptera</taxon>
        <taxon>Dictyoptera</taxon>
        <taxon>Blattodea</taxon>
        <taxon>Blattoidea</taxon>
        <taxon>Termitoidae</taxon>
        <taxon>Kalotermitidae</taxon>
        <taxon>Cryptotermitinae</taxon>
        <taxon>Cryptotermes</taxon>
    </lineage>
</organism>
<keyword evidence="3 9" id="KW-0812">Transmembrane</keyword>
<evidence type="ECO:0000256" key="5">
    <source>
        <dbReference type="ARBA" id="ARBA00022989"/>
    </source>
</evidence>
<feature type="region of interest" description="Disordered" evidence="8">
    <location>
        <begin position="287"/>
        <end position="310"/>
    </location>
</feature>
<gene>
    <name evidence="10" type="ORF">B7P43_G01878</name>
</gene>
<comment type="caution">
    <text evidence="10">The sequence shown here is derived from an EMBL/GenBank/DDBJ whole genome shotgun (WGS) entry which is preliminary data.</text>
</comment>
<evidence type="ECO:0000313" key="10">
    <source>
        <dbReference type="EMBL" id="PNF35614.1"/>
    </source>
</evidence>